<feature type="coiled-coil region" evidence="1">
    <location>
        <begin position="209"/>
        <end position="243"/>
    </location>
</feature>
<evidence type="ECO:0000313" key="3">
    <source>
        <dbReference type="Proteomes" id="UP001430796"/>
    </source>
</evidence>
<reference evidence="3" key="1">
    <citation type="submission" date="2022-01" db="EMBL/GenBank/DDBJ databases">
        <title>Lysobacter chinensis sp. nov., a bacterium isolated from cow dung compost.</title>
        <authorList>
            <person name="Zhou L.Y."/>
        </authorList>
    </citation>
    <scope>NUCLEOTIDE SEQUENCE [LARGE SCALE GENOMIC DNA]</scope>
    <source>
        <strain evidence="3">TLK-CK17</strain>
    </source>
</reference>
<dbReference type="EMBL" id="JAKJPO010000001">
    <property type="protein sequence ID" value="MCF7220874.1"/>
    <property type="molecule type" value="Genomic_DNA"/>
</dbReference>
<name>A0ABS9HPL1_9GAMM</name>
<keyword evidence="3" id="KW-1185">Reference proteome</keyword>
<evidence type="ECO:0000256" key="1">
    <source>
        <dbReference type="SAM" id="Coils"/>
    </source>
</evidence>
<gene>
    <name evidence="2" type="ORF">L3V18_03595</name>
</gene>
<organism evidence="2 3">
    <name type="scientific">Marilutibacter chinensis</name>
    <dbReference type="NCBI Taxonomy" id="2912247"/>
    <lineage>
        <taxon>Bacteria</taxon>
        <taxon>Pseudomonadati</taxon>
        <taxon>Pseudomonadota</taxon>
        <taxon>Gammaproteobacteria</taxon>
        <taxon>Lysobacterales</taxon>
        <taxon>Lysobacteraceae</taxon>
        <taxon>Marilutibacter</taxon>
    </lineage>
</organism>
<sequence>MKRILLVDLGERELKKRQELRARLQVLETIDKTAESSGGLNSKQLDELARIRKQLGSDVVIDPFYRLVAATHQQKDWSELRRDNAFVHEYGLLGSQRMLGNLLDPLEKNEREIASICGLLQIDGYTDASRPDFVQKISSAQGEYRRHRALFDAVYAQLSQRYEVSLKSQIDAGLVDPAIVGCVEPGGDPQSRAEVLDHAMAKRAAINAAQGAATRAAEAERAAQAAKESAQALARTVKEKQAELDALQGGSSRGNKEVTAAKRALTLATKAADAAAEQAKTAAVLAREALATAKEAKAEASDAAVAASIRASLAAFEPGPSETICALSGRNVAAVVRRLANEKVSANDAWLASRIQNAYDMDTGVVAGAPPSSMEIVLPDLDESTDVEIVRENLHAVQAIYFSWMLEEMHLPQVVERIVELFRAGLLPLGRGKAGDYLFNYYKRAVDRITEGERRDLYMRVFGAPGGDPNGNQPNREFNDLWLRFVSAVSSFARQLTVDRLLRSNIPVAVSQEQVRKAGRDLAANLSLHGYGIAYFAATELQSMIREYLEKLNDPELRTAFGARDIWQVIDQVNANYLGGPRNTHRYRTQAHAGAVIIRWLANHHQRLGGRFGEVISLAALTNPQLRGSDRPTVEPNDWDLVQACEQWLAVGGVQDDHVEQFAQPVESPVITSKPIEMPAFAREALESLTGGIGGSLNGALPPL</sequence>
<comment type="caution">
    <text evidence="2">The sequence shown here is derived from an EMBL/GenBank/DDBJ whole genome shotgun (WGS) entry which is preliminary data.</text>
</comment>
<evidence type="ECO:0000313" key="2">
    <source>
        <dbReference type="EMBL" id="MCF7220874.1"/>
    </source>
</evidence>
<accession>A0ABS9HPL1</accession>
<dbReference type="RefSeq" id="WP_237053217.1">
    <property type="nucleotide sequence ID" value="NZ_JAKJPO010000001.1"/>
</dbReference>
<reference evidence="2 3" key="2">
    <citation type="submission" date="2022-01" db="EMBL/GenBank/DDBJ databases">
        <title>Lysobacter chinensis sp. nov., a bacterium isolated from cow dung compost.</title>
        <authorList>
            <person name="Liu Y."/>
        </authorList>
    </citation>
    <scope>NUCLEOTIDE SEQUENCE [LARGE SCALE GENOMIC DNA]</scope>
    <source>
        <strain evidence="2 3">TLK-CK17</strain>
    </source>
</reference>
<keyword evidence="1" id="KW-0175">Coiled coil</keyword>
<protein>
    <submittedName>
        <fullName evidence="2">Uncharacterized protein</fullName>
    </submittedName>
</protein>
<dbReference type="Proteomes" id="UP001430796">
    <property type="component" value="Unassembled WGS sequence"/>
</dbReference>
<reference evidence="2 3" key="3">
    <citation type="submission" date="2022-01" db="EMBL/GenBank/DDBJ databases">
        <authorList>
            <person name="Zhou L.Y."/>
        </authorList>
    </citation>
    <scope>NUCLEOTIDE SEQUENCE [LARGE SCALE GENOMIC DNA]</scope>
    <source>
        <strain evidence="2 3">TLK-CK17</strain>
    </source>
</reference>
<proteinExistence type="predicted"/>